<protein>
    <recommendedName>
        <fullName evidence="4">Fimbrial-type adhesion domain-containing protein</fullName>
    </recommendedName>
</protein>
<dbReference type="PATRIC" id="fig|1354255.3.peg.3481"/>
<dbReference type="AlphaFoldDB" id="A0A1B7HK25"/>
<name>A0A1B7HK25_9ENTR</name>
<feature type="region of interest" description="Disordered" evidence="1">
    <location>
        <begin position="1"/>
        <end position="27"/>
    </location>
</feature>
<proteinExistence type="predicted"/>
<organism evidence="2 3">
    <name type="scientific">Buttiauxella noackiae ATCC 51607</name>
    <dbReference type="NCBI Taxonomy" id="1354255"/>
    <lineage>
        <taxon>Bacteria</taxon>
        <taxon>Pseudomonadati</taxon>
        <taxon>Pseudomonadota</taxon>
        <taxon>Gammaproteobacteria</taxon>
        <taxon>Enterobacterales</taxon>
        <taxon>Enterobacteriaceae</taxon>
        <taxon>Buttiauxella</taxon>
    </lineage>
</organism>
<dbReference type="EMBL" id="LXEO01000049">
    <property type="protein sequence ID" value="OAT15933.1"/>
    <property type="molecule type" value="Genomic_DNA"/>
</dbReference>
<dbReference type="Proteomes" id="UP000078286">
    <property type="component" value="Unassembled WGS sequence"/>
</dbReference>
<comment type="caution">
    <text evidence="2">The sequence shown here is derived from an EMBL/GenBank/DDBJ whole genome shotgun (WGS) entry which is preliminary data.</text>
</comment>
<gene>
    <name evidence="2" type="ORF">M979_3381</name>
</gene>
<reference evidence="2 3" key="1">
    <citation type="submission" date="2016-04" db="EMBL/GenBank/DDBJ databases">
        <title>ATOL: Assembling a taxonomically balanced genome-scale reconstruction of the evolutionary history of the Enterobacteriaceae.</title>
        <authorList>
            <person name="Plunkett G.III."/>
            <person name="Neeno-Eckwall E.C."/>
            <person name="Glasner J.D."/>
            <person name="Perna N.T."/>
        </authorList>
    </citation>
    <scope>NUCLEOTIDE SEQUENCE [LARGE SCALE GENOMIC DNA]</scope>
    <source>
        <strain evidence="2 3">ATCC 51607</strain>
    </source>
</reference>
<evidence type="ECO:0000313" key="2">
    <source>
        <dbReference type="EMBL" id="OAT15933.1"/>
    </source>
</evidence>
<evidence type="ECO:0008006" key="4">
    <source>
        <dbReference type="Google" id="ProtNLM"/>
    </source>
</evidence>
<sequence length="65" mass="7139">MTKDGKKIDVGERSSHLADDEGGHYNSNKRNYSFNVGYIKVSDPGVKSGTSGPVTAQVNYHITYF</sequence>
<evidence type="ECO:0000313" key="3">
    <source>
        <dbReference type="Proteomes" id="UP000078286"/>
    </source>
</evidence>
<accession>A0A1B7HK25</accession>
<keyword evidence="3" id="KW-1185">Reference proteome</keyword>
<evidence type="ECO:0000256" key="1">
    <source>
        <dbReference type="SAM" id="MobiDB-lite"/>
    </source>
</evidence>
<feature type="compositionally biased region" description="Basic and acidic residues" evidence="1">
    <location>
        <begin position="1"/>
        <end position="23"/>
    </location>
</feature>